<proteinExistence type="predicted"/>
<dbReference type="Proteomes" id="UP001060919">
    <property type="component" value="Chromosome"/>
</dbReference>
<reference evidence="4" key="1">
    <citation type="submission" date="2022-09" db="EMBL/GenBank/DDBJ databases">
        <title>Aureispira anguillicida sp. nov., isolated from Leptocephalus of Japanese eel Anguilla japonica.</title>
        <authorList>
            <person name="Yuasa K."/>
            <person name="Mekata T."/>
            <person name="Ikunari K."/>
        </authorList>
    </citation>
    <scope>NUCLEOTIDE SEQUENCE</scope>
    <source>
        <strain evidence="4">EL160426</strain>
    </source>
</reference>
<dbReference type="CDD" id="cd15457">
    <property type="entry name" value="NADAR"/>
    <property type="match status" value="1"/>
</dbReference>
<gene>
    <name evidence="4" type="ORF">AsAng_0009180</name>
</gene>
<evidence type="ECO:0000313" key="4">
    <source>
        <dbReference type="EMBL" id="BDS10210.1"/>
    </source>
</evidence>
<evidence type="ECO:0000256" key="2">
    <source>
        <dbReference type="ARBA" id="ARBA00000751"/>
    </source>
</evidence>
<comment type="catalytic activity">
    <reaction evidence="1">
        <text>5-amino-6-(5-phospho-D-ribosylamino)uracil + H2O = 5,6-diaminouracil + D-ribose 5-phosphate</text>
        <dbReference type="Rhea" id="RHEA:55020"/>
        <dbReference type="ChEBI" id="CHEBI:15377"/>
        <dbReference type="ChEBI" id="CHEBI:46252"/>
        <dbReference type="ChEBI" id="CHEBI:58453"/>
        <dbReference type="ChEBI" id="CHEBI:78346"/>
    </reaction>
</comment>
<dbReference type="SUPFAM" id="SSF143990">
    <property type="entry name" value="YbiA-like"/>
    <property type="match status" value="1"/>
</dbReference>
<dbReference type="InterPro" id="IPR012816">
    <property type="entry name" value="NADAR"/>
</dbReference>
<comment type="catalytic activity">
    <reaction evidence="2">
        <text>2,5-diamino-6-hydroxy-4-(5-phosphoribosylamino)-pyrimidine + H2O = 2,5,6-triamino-4-hydroxypyrimidine + D-ribose 5-phosphate</text>
        <dbReference type="Rhea" id="RHEA:23436"/>
        <dbReference type="ChEBI" id="CHEBI:15377"/>
        <dbReference type="ChEBI" id="CHEBI:58614"/>
        <dbReference type="ChEBI" id="CHEBI:78346"/>
        <dbReference type="ChEBI" id="CHEBI:137796"/>
    </reaction>
</comment>
<keyword evidence="5" id="KW-1185">Reference proteome</keyword>
<accession>A0A916DQP9</accession>
<name>A0A916DQP9_9BACT</name>
<dbReference type="KEGG" id="aup:AsAng_0009180"/>
<dbReference type="Pfam" id="PF08719">
    <property type="entry name" value="NADAR"/>
    <property type="match status" value="1"/>
</dbReference>
<dbReference type="NCBIfam" id="TIGR02464">
    <property type="entry name" value="ribofla_fusion"/>
    <property type="match status" value="1"/>
</dbReference>
<evidence type="ECO:0000256" key="1">
    <source>
        <dbReference type="ARBA" id="ARBA00000022"/>
    </source>
</evidence>
<sequence length="187" mass="21407">MAKYNIEWLLKEVSTQKRIKYVFFWGHQAQKDGQIGASCLSQWFDSPASFVVDGINYQTAEHWMMVEKARLFNDEEMVERILNSSSAAKAKKLGRLVHNFDAKVWDQHAFDIVKQGSIYKFGQNPQLKEYLLQTGSRVLVEASPLDAIWGIGLSREHEHACQPSFWRGKNLLGFALMEARDVLLKAG</sequence>
<dbReference type="EMBL" id="AP026867">
    <property type="protein sequence ID" value="BDS10210.1"/>
    <property type="molecule type" value="Genomic_DNA"/>
</dbReference>
<evidence type="ECO:0000313" key="5">
    <source>
        <dbReference type="Proteomes" id="UP001060919"/>
    </source>
</evidence>
<dbReference type="AlphaFoldDB" id="A0A916DQP9"/>
<organism evidence="4 5">
    <name type="scientific">Aureispira anguillae</name>
    <dbReference type="NCBI Taxonomy" id="2864201"/>
    <lineage>
        <taxon>Bacteria</taxon>
        <taxon>Pseudomonadati</taxon>
        <taxon>Bacteroidota</taxon>
        <taxon>Saprospiria</taxon>
        <taxon>Saprospirales</taxon>
        <taxon>Saprospiraceae</taxon>
        <taxon>Aureispira</taxon>
    </lineage>
</organism>
<feature type="domain" description="NADAR" evidence="3">
    <location>
        <begin position="23"/>
        <end position="183"/>
    </location>
</feature>
<dbReference type="Gene3D" id="1.10.357.40">
    <property type="entry name" value="YbiA-like"/>
    <property type="match status" value="1"/>
</dbReference>
<evidence type="ECO:0000259" key="3">
    <source>
        <dbReference type="Pfam" id="PF08719"/>
    </source>
</evidence>
<protein>
    <submittedName>
        <fullName evidence="4">NADAR family protein</fullName>
    </submittedName>
</protein>
<dbReference type="InterPro" id="IPR037238">
    <property type="entry name" value="YbiA-like_sf"/>
</dbReference>
<dbReference type="RefSeq" id="WP_264791539.1">
    <property type="nucleotide sequence ID" value="NZ_AP026867.1"/>
</dbReference>